<proteinExistence type="predicted"/>
<sequence>MKLIVTAAANKWFKNTYILQAGDGIKFYGKTVQPHNVKHSSRQGFSPEKDLGRATLIRKKDGINYHINFDDAWFFSGLVTLVDFHSGDEQPSFYFQREGSDSTMNESDFSAENVDAITSASSKFEDYWE</sequence>
<dbReference type="RefSeq" id="WP_191684766.1">
    <property type="nucleotide sequence ID" value="NZ_JACSQW010000018.1"/>
</dbReference>
<reference evidence="1 2" key="1">
    <citation type="submission" date="2020-08" db="EMBL/GenBank/DDBJ databases">
        <title>A Genomic Blueprint of the Chicken Gut Microbiome.</title>
        <authorList>
            <person name="Gilroy R."/>
            <person name="Ravi A."/>
            <person name="Getino M."/>
            <person name="Pursley I."/>
            <person name="Horton D.L."/>
            <person name="Alikhan N.-F."/>
            <person name="Baker D."/>
            <person name="Gharbi K."/>
            <person name="Hall N."/>
            <person name="Watson M."/>
            <person name="Adriaenssens E.M."/>
            <person name="Foster-Nyarko E."/>
            <person name="Jarju S."/>
            <person name="Secka A."/>
            <person name="Antonio M."/>
            <person name="Oren A."/>
            <person name="Chaudhuri R."/>
            <person name="La Ragione R.M."/>
            <person name="Hildebrand F."/>
            <person name="Pallen M.J."/>
        </authorList>
    </citation>
    <scope>NUCLEOTIDE SEQUENCE [LARGE SCALE GENOMIC DNA]</scope>
    <source>
        <strain evidence="1 2">Sa3CUN2</strain>
    </source>
</reference>
<evidence type="ECO:0000313" key="1">
    <source>
        <dbReference type="EMBL" id="MBD7895411.1"/>
    </source>
</evidence>
<keyword evidence="2" id="KW-1185">Reference proteome</keyword>
<evidence type="ECO:0000313" key="2">
    <source>
        <dbReference type="Proteomes" id="UP000616837"/>
    </source>
</evidence>
<dbReference type="Proteomes" id="UP000616837">
    <property type="component" value="Unassembled WGS sequence"/>
</dbReference>
<accession>A0ABR8PDU1</accession>
<gene>
    <name evidence="1" type="ORF">H9564_06855</name>
</gene>
<dbReference type="EMBL" id="JACSQW010000018">
    <property type="protein sequence ID" value="MBD7895411.1"/>
    <property type="molecule type" value="Genomic_DNA"/>
</dbReference>
<comment type="caution">
    <text evidence="1">The sequence shown here is derived from an EMBL/GenBank/DDBJ whole genome shotgun (WGS) entry which is preliminary data.</text>
</comment>
<protein>
    <submittedName>
        <fullName evidence="1">Fe-S cluster assembly protein HesB</fullName>
    </submittedName>
</protein>
<organism evidence="1 2">
    <name type="scientific">Limosilactobacillus avistercoris</name>
    <dbReference type="NCBI Taxonomy" id="2762243"/>
    <lineage>
        <taxon>Bacteria</taxon>
        <taxon>Bacillati</taxon>
        <taxon>Bacillota</taxon>
        <taxon>Bacilli</taxon>
        <taxon>Lactobacillales</taxon>
        <taxon>Lactobacillaceae</taxon>
        <taxon>Limosilactobacillus</taxon>
    </lineage>
</organism>
<name>A0ABR8PDU1_9LACO</name>